<dbReference type="AlphaFoldDB" id="A0A4P6PYX3"/>
<feature type="transmembrane region" description="Helical" evidence="1">
    <location>
        <begin position="58"/>
        <end position="77"/>
    </location>
</feature>
<accession>A0A4P6PYX3</accession>
<keyword evidence="1" id="KW-0812">Transmembrane</keyword>
<keyword evidence="1" id="KW-0472">Membrane</keyword>
<sequence length="109" mass="11410">MSDPTTPAPTRLHVTVDQVDEPLHGAIVQALRDAGVRQDQLTIRTGDEDDPAPRGLPAYIAAALAVATAALLLAWIWTGDARWGATAGVTIACSLIAFFVSFTGSPTAR</sequence>
<keyword evidence="3" id="KW-1185">Reference proteome</keyword>
<evidence type="ECO:0000313" key="3">
    <source>
        <dbReference type="Proteomes" id="UP000292235"/>
    </source>
</evidence>
<name>A0A4P6PYX3_9ACTN</name>
<feature type="transmembrane region" description="Helical" evidence="1">
    <location>
        <begin position="83"/>
        <end position="102"/>
    </location>
</feature>
<dbReference type="KEGG" id="strr:EKD16_08270"/>
<dbReference type="Proteomes" id="UP000292235">
    <property type="component" value="Chromosome"/>
</dbReference>
<protein>
    <submittedName>
        <fullName evidence="2">Uncharacterized protein</fullName>
    </submittedName>
</protein>
<evidence type="ECO:0000256" key="1">
    <source>
        <dbReference type="SAM" id="Phobius"/>
    </source>
</evidence>
<dbReference type="RefSeq" id="WP_131097815.1">
    <property type="nucleotide sequence ID" value="NZ_CP036455.1"/>
</dbReference>
<proteinExistence type="predicted"/>
<reference evidence="2 3" key="1">
    <citation type="submission" date="2019-02" db="EMBL/GenBank/DDBJ databases">
        <authorList>
            <person name="Khodamoradi S."/>
            <person name="Hahnke R.L."/>
            <person name="Kaempfer P."/>
            <person name="Schumann P."/>
            <person name="Rohde M."/>
            <person name="Steinert M."/>
            <person name="Luzhetskyy A."/>
            <person name="Wink J."/>
            <person name="Ruckert C."/>
        </authorList>
    </citation>
    <scope>NUCLEOTIDE SEQUENCE [LARGE SCALE GENOMIC DNA]</scope>
    <source>
        <strain evidence="2 3">M2</strain>
    </source>
</reference>
<gene>
    <name evidence="2" type="ORF">EKD16_08270</name>
</gene>
<evidence type="ECO:0000313" key="2">
    <source>
        <dbReference type="EMBL" id="QBI53448.1"/>
    </source>
</evidence>
<dbReference type="EMBL" id="CP036455">
    <property type="protein sequence ID" value="QBI53448.1"/>
    <property type="molecule type" value="Genomic_DNA"/>
</dbReference>
<keyword evidence="1" id="KW-1133">Transmembrane helix</keyword>
<organism evidence="2 3">
    <name type="scientific">Streptomonospora litoralis</name>
    <dbReference type="NCBI Taxonomy" id="2498135"/>
    <lineage>
        <taxon>Bacteria</taxon>
        <taxon>Bacillati</taxon>
        <taxon>Actinomycetota</taxon>
        <taxon>Actinomycetes</taxon>
        <taxon>Streptosporangiales</taxon>
        <taxon>Nocardiopsidaceae</taxon>
        <taxon>Streptomonospora</taxon>
    </lineage>
</organism>